<organism evidence="2 3">
    <name type="scientific">Cryptotermes secundus</name>
    <dbReference type="NCBI Taxonomy" id="105785"/>
    <lineage>
        <taxon>Eukaryota</taxon>
        <taxon>Metazoa</taxon>
        <taxon>Ecdysozoa</taxon>
        <taxon>Arthropoda</taxon>
        <taxon>Hexapoda</taxon>
        <taxon>Insecta</taxon>
        <taxon>Pterygota</taxon>
        <taxon>Neoptera</taxon>
        <taxon>Polyneoptera</taxon>
        <taxon>Dictyoptera</taxon>
        <taxon>Blattodea</taxon>
        <taxon>Blattoidea</taxon>
        <taxon>Termitoidae</taxon>
        <taxon>Kalotermitidae</taxon>
        <taxon>Cryptotermitinae</taxon>
        <taxon>Cryptotermes</taxon>
    </lineage>
</organism>
<sequence>MGPGYRSKPENFDPAKVGKRQNPKPKLQHGPKTPTVTSATNLQTKVSEQDEFVPGTKFNLKYLHNLSDIVGKLTFKNLTTAEGESQAIKTKPVDGCTGQRNPYNQRQQP</sequence>
<feature type="compositionally biased region" description="Polar residues" evidence="1">
    <location>
        <begin position="34"/>
        <end position="43"/>
    </location>
</feature>
<reference evidence="2 3" key="1">
    <citation type="submission" date="2017-12" db="EMBL/GenBank/DDBJ databases">
        <title>Hemimetabolous genomes reveal molecular basis of termite eusociality.</title>
        <authorList>
            <person name="Harrison M.C."/>
            <person name="Jongepier E."/>
            <person name="Robertson H.M."/>
            <person name="Arning N."/>
            <person name="Bitard-Feildel T."/>
            <person name="Chao H."/>
            <person name="Childers C.P."/>
            <person name="Dinh H."/>
            <person name="Doddapaneni H."/>
            <person name="Dugan S."/>
            <person name="Gowin J."/>
            <person name="Greiner C."/>
            <person name="Han Y."/>
            <person name="Hu H."/>
            <person name="Hughes D.S.T."/>
            <person name="Huylmans A.-K."/>
            <person name="Kemena C."/>
            <person name="Kremer L.P.M."/>
            <person name="Lee S.L."/>
            <person name="Lopez-Ezquerra A."/>
            <person name="Mallet L."/>
            <person name="Monroy-Kuhn J.M."/>
            <person name="Moser A."/>
            <person name="Murali S.C."/>
            <person name="Muzny D.M."/>
            <person name="Otani S."/>
            <person name="Piulachs M.-D."/>
            <person name="Poelchau M."/>
            <person name="Qu J."/>
            <person name="Schaub F."/>
            <person name="Wada-Katsumata A."/>
            <person name="Worley K.C."/>
            <person name="Xie Q."/>
            <person name="Ylla G."/>
            <person name="Poulsen M."/>
            <person name="Gibbs R.A."/>
            <person name="Schal C."/>
            <person name="Richards S."/>
            <person name="Belles X."/>
            <person name="Korb J."/>
            <person name="Bornberg-Bauer E."/>
        </authorList>
    </citation>
    <scope>NUCLEOTIDE SEQUENCE [LARGE SCALE GENOMIC DNA]</scope>
    <source>
        <tissue evidence="2">Whole body</tissue>
    </source>
</reference>
<proteinExistence type="predicted"/>
<accession>A0A2J7PLX3</accession>
<evidence type="ECO:0000313" key="3">
    <source>
        <dbReference type="Proteomes" id="UP000235965"/>
    </source>
</evidence>
<evidence type="ECO:0000256" key="1">
    <source>
        <dbReference type="SAM" id="MobiDB-lite"/>
    </source>
</evidence>
<dbReference type="Proteomes" id="UP000235965">
    <property type="component" value="Unassembled WGS sequence"/>
</dbReference>
<evidence type="ECO:0000313" key="2">
    <source>
        <dbReference type="EMBL" id="PNF17338.1"/>
    </source>
</evidence>
<dbReference type="AlphaFoldDB" id="A0A2J7PLX3"/>
<dbReference type="EMBL" id="NEVH01024421">
    <property type="protein sequence ID" value="PNF17338.1"/>
    <property type="molecule type" value="Genomic_DNA"/>
</dbReference>
<feature type="region of interest" description="Disordered" evidence="1">
    <location>
        <begin position="1"/>
        <end position="43"/>
    </location>
</feature>
<feature type="compositionally biased region" description="Basic residues" evidence="1">
    <location>
        <begin position="17"/>
        <end position="29"/>
    </location>
</feature>
<dbReference type="InParanoid" id="A0A2J7PLX3"/>
<name>A0A2J7PLX3_9NEOP</name>
<feature type="compositionally biased region" description="Polar residues" evidence="1">
    <location>
        <begin position="98"/>
        <end position="109"/>
    </location>
</feature>
<gene>
    <name evidence="2" type="ORF">B7P43_G02976</name>
</gene>
<comment type="caution">
    <text evidence="2">The sequence shown here is derived from an EMBL/GenBank/DDBJ whole genome shotgun (WGS) entry which is preliminary data.</text>
</comment>
<protein>
    <submittedName>
        <fullName evidence="2">Uncharacterized protein</fullName>
    </submittedName>
</protein>
<feature type="region of interest" description="Disordered" evidence="1">
    <location>
        <begin position="82"/>
        <end position="109"/>
    </location>
</feature>
<keyword evidence="3" id="KW-1185">Reference proteome</keyword>